<dbReference type="InterPro" id="IPR013630">
    <property type="entry name" value="Methyltransf_Zn-bd_dom_put"/>
</dbReference>
<evidence type="ECO:0000313" key="3">
    <source>
        <dbReference type="EMBL" id="QND70341.1"/>
    </source>
</evidence>
<accession>A0A7G6TUA9</accession>
<dbReference type="Gene3D" id="6.10.250.3100">
    <property type="match status" value="1"/>
</dbReference>
<dbReference type="Proteomes" id="UP000515291">
    <property type="component" value="Chromosome"/>
</dbReference>
<dbReference type="GO" id="GO:0032259">
    <property type="term" value="P:methylation"/>
    <property type="evidence" value="ECO:0007669"/>
    <property type="project" value="UniProtKB-KW"/>
</dbReference>
<sequence length="422" mass="46292">MQPATVSRRLTCRLCDSKNVELVVKLEPIPLSENYSTDRAIAAGAPRFPVDVYMCADCGHVQHLDVIDSTNLWNSYTYFSGEAKGMPEHFQQMAGKIVETAKPPAGSLVVDIGSNDGSLLQPFKRDGYRVLGIDPATEVARRANDQGIPTIPALMTLDLAKKIREEHGPANVICAFNVFAHADDLGEMVDCVRTMLAPDGLFFFEAQYLLDIIDGVLIATIFHEHMSHHSVSPLVSFLDRHGLELVSAERAKIQHGSLIGVVQLKGGSRPVEKSVEDLLTLEVERRLTEVQTLRDFDAKVKSLRDRTTGLIAKWKAEGASIAGYGAARSGPTLISQLGLTGALEYIVDDHPQKVGKFETGDGVPVVPTAQLYERLPDYTVILAWVHSRKIIETNQDYLDKGGHFVVLCPETRVVGKNGDIKI</sequence>
<dbReference type="AlphaFoldDB" id="A0A7G6TUA9"/>
<keyword evidence="3" id="KW-0808">Transferase</keyword>
<dbReference type="CDD" id="cd02440">
    <property type="entry name" value="AdoMet_MTases"/>
    <property type="match status" value="1"/>
</dbReference>
<dbReference type="InterPro" id="IPR029063">
    <property type="entry name" value="SAM-dependent_MTases_sf"/>
</dbReference>
<dbReference type="KEGG" id="trb:HB776_03120"/>
<dbReference type="InterPro" id="IPR038576">
    <property type="entry name" value="Methyltransf_Zn-bd_dom_put_sf"/>
</dbReference>
<dbReference type="PANTHER" id="PTHR43861">
    <property type="entry name" value="TRANS-ACONITATE 2-METHYLTRANSFERASE-RELATED"/>
    <property type="match status" value="1"/>
</dbReference>
<feature type="domain" description="C-methyltransferase" evidence="2">
    <location>
        <begin position="255"/>
        <end position="409"/>
    </location>
</feature>
<name>A0A7G6TUA9_9BRAD</name>
<dbReference type="Pfam" id="PF08421">
    <property type="entry name" value="Methyltransf_13"/>
    <property type="match status" value="1"/>
</dbReference>
<dbReference type="Pfam" id="PF13489">
    <property type="entry name" value="Methyltransf_23"/>
    <property type="match status" value="1"/>
</dbReference>
<evidence type="ECO:0000259" key="1">
    <source>
        <dbReference type="Pfam" id="PF08421"/>
    </source>
</evidence>
<dbReference type="PANTHER" id="PTHR43861:SF5">
    <property type="entry name" value="BLL5978 PROTEIN"/>
    <property type="match status" value="1"/>
</dbReference>
<feature type="domain" description="Methyltransferase putative zinc binding" evidence="1">
    <location>
        <begin position="12"/>
        <end position="71"/>
    </location>
</feature>
<evidence type="ECO:0000259" key="2">
    <source>
        <dbReference type="Pfam" id="PF08484"/>
    </source>
</evidence>
<dbReference type="Pfam" id="PF08484">
    <property type="entry name" value="Methyltransf_14"/>
    <property type="match status" value="1"/>
</dbReference>
<proteinExistence type="predicted"/>
<dbReference type="SUPFAM" id="SSF53335">
    <property type="entry name" value="S-adenosyl-L-methionine-dependent methyltransferases"/>
    <property type="match status" value="1"/>
</dbReference>
<dbReference type="RefSeq" id="WP_184514978.1">
    <property type="nucleotide sequence ID" value="NZ_CP050292.1"/>
</dbReference>
<dbReference type="EMBL" id="CP050292">
    <property type="protein sequence ID" value="QND70341.1"/>
    <property type="molecule type" value="Genomic_DNA"/>
</dbReference>
<protein>
    <submittedName>
        <fullName evidence="3">Class I SAM-dependent methyltransferase</fullName>
    </submittedName>
</protein>
<dbReference type="Gene3D" id="3.40.50.150">
    <property type="entry name" value="Vaccinia Virus protein VP39"/>
    <property type="match status" value="1"/>
</dbReference>
<evidence type="ECO:0000313" key="4">
    <source>
        <dbReference type="Proteomes" id="UP000515291"/>
    </source>
</evidence>
<gene>
    <name evidence="3" type="ORF">HB776_03120</name>
</gene>
<organism evidence="3 4">
    <name type="scientific">Tardiphaga robiniae</name>
    <dbReference type="NCBI Taxonomy" id="943830"/>
    <lineage>
        <taxon>Bacteria</taxon>
        <taxon>Pseudomonadati</taxon>
        <taxon>Pseudomonadota</taxon>
        <taxon>Alphaproteobacteria</taxon>
        <taxon>Hyphomicrobiales</taxon>
        <taxon>Nitrobacteraceae</taxon>
        <taxon>Tardiphaga</taxon>
    </lineage>
</organism>
<keyword evidence="3" id="KW-0489">Methyltransferase</keyword>
<dbReference type="Gene3D" id="3.40.50.720">
    <property type="entry name" value="NAD(P)-binding Rossmann-like Domain"/>
    <property type="match status" value="1"/>
</dbReference>
<dbReference type="GO" id="GO:0008168">
    <property type="term" value="F:methyltransferase activity"/>
    <property type="evidence" value="ECO:0007669"/>
    <property type="project" value="UniProtKB-KW"/>
</dbReference>
<dbReference type="Gene3D" id="6.20.50.110">
    <property type="entry name" value="Methyltransferase, zinc-binding domain"/>
    <property type="match status" value="1"/>
</dbReference>
<reference evidence="4" key="1">
    <citation type="journal article" date="2020" name="Mol. Plant Microbe">
        <title>Rhizobial microsymbionts of the narrowly endemic Oxytropis species growing in Kamchatka are characterized by significant genetic diversity and possess a set of genes that are associated with T3SS and T6SS secretion systems and can affect the development of symbiosis.</title>
        <authorList>
            <person name="Safronova V."/>
            <person name="Guro P."/>
            <person name="Sazanova A."/>
            <person name="Kuznetsova I."/>
            <person name="Belimov A."/>
            <person name="Yakubov V."/>
            <person name="Chirak E."/>
            <person name="Afonin A."/>
            <person name="Gogolev Y."/>
            <person name="Andronov E."/>
            <person name="Tikhonovich I."/>
        </authorList>
    </citation>
    <scope>NUCLEOTIDE SEQUENCE [LARGE SCALE GENOMIC DNA]</scope>
    <source>
        <strain evidence="4">581</strain>
    </source>
</reference>
<dbReference type="InterPro" id="IPR013691">
    <property type="entry name" value="MeTrfase_14"/>
</dbReference>